<feature type="compositionally biased region" description="Polar residues" evidence="10">
    <location>
        <begin position="55"/>
        <end position="66"/>
    </location>
</feature>
<dbReference type="EC" id="2.4.1.18" evidence="4"/>
<reference evidence="12" key="1">
    <citation type="submission" date="2020-12" db="EMBL/GenBank/DDBJ databases">
        <authorList>
            <person name="Iha C."/>
        </authorList>
    </citation>
    <scope>NUCLEOTIDE SEQUENCE</scope>
</reference>
<gene>
    <name evidence="12" type="ORF">OSTQU699_LOCUS10682</name>
</gene>
<proteinExistence type="inferred from homology"/>
<dbReference type="FunFam" id="2.60.40.1180:FF:000003">
    <property type="entry name" value="1,4-alpha-glucan-branching enzyme, chloroplastic/amyloplastic"/>
    <property type="match status" value="1"/>
</dbReference>
<accession>A0A8S1JGK7</accession>
<keyword evidence="6" id="KW-0808">Transferase</keyword>
<dbReference type="InterPro" id="IPR006048">
    <property type="entry name" value="A-amylase/branching_C"/>
</dbReference>
<dbReference type="PIRSF" id="PIRSF000463">
    <property type="entry name" value="GlgB"/>
    <property type="match status" value="1"/>
</dbReference>
<dbReference type="OrthoDB" id="196493at2759"/>
<dbReference type="CDD" id="cd02854">
    <property type="entry name" value="E_set_GBE_euk_N"/>
    <property type="match status" value="1"/>
</dbReference>
<dbReference type="InterPro" id="IPR013780">
    <property type="entry name" value="Glyco_hydro_b"/>
</dbReference>
<comment type="pathway">
    <text evidence="8">Glycan biosynthesis.</text>
</comment>
<dbReference type="PANTHER" id="PTHR43651">
    <property type="entry name" value="1,4-ALPHA-GLUCAN-BRANCHING ENZYME"/>
    <property type="match status" value="1"/>
</dbReference>
<evidence type="ECO:0000313" key="13">
    <source>
        <dbReference type="Proteomes" id="UP000708148"/>
    </source>
</evidence>
<evidence type="ECO:0000256" key="1">
    <source>
        <dbReference type="ARBA" id="ARBA00000826"/>
    </source>
</evidence>
<dbReference type="InterPro" id="IPR013783">
    <property type="entry name" value="Ig-like_fold"/>
</dbReference>
<dbReference type="GO" id="GO:0004553">
    <property type="term" value="F:hydrolase activity, hydrolyzing O-glycosyl compounds"/>
    <property type="evidence" value="ECO:0007669"/>
    <property type="project" value="InterPro"/>
</dbReference>
<dbReference type="InterPro" id="IPR006047">
    <property type="entry name" value="GH13_cat_dom"/>
</dbReference>
<evidence type="ECO:0000313" key="12">
    <source>
        <dbReference type="EMBL" id="CAD7705327.1"/>
    </source>
</evidence>
<name>A0A8S1JGK7_9CHLO</name>
<dbReference type="AlphaFoldDB" id="A0A8S1JGK7"/>
<sequence>MKRMVYQVVPVPGRPNVYRPAPAPLHAKPSKPDGGISSAADLLQKENELLKSTLQAVTQGGASSASVEATTAKDEVEEKEESVDDPDVSADDYWSPVVGAGGEFVERYGKLSDPPVHDGTQCIQWDNTLSTHTDHFKYRFGLFKKIRHNIDMNEGGLDKFSQGYKYYGFTRGENDGQKGIWYREWAPGAKALCLLGEFNNWNPDDRHWAIKNEFGVWQLFLPDGPDGTSAIPHRSKIKCRLETCFGEWVERIPAWIKWATQEWHEVQFNGVYYEPPEKGVPGVIEEGKSYTFKYPRPDKPANLRIYECHIGMSSKEAKINSYLEFKDEMLPRIRSLGYNAIQIMAIQEHAYYGSFGYHVTNFFAASSRFGTPDELKALIDEAHRMGIIVLMDIVHSHASKNTMDGLNMFDGSDSMYFHSGGKGYHWMWDSRLFNYGNWETLRFLLSNSRWWLDEYKFDGYRFDGVTSMMYHHHGLQMDFTGNYDQYFGLDCDVDAVVYLQLVNNLLHDLFPNCITVGEDVSGMPTFCRPWHEGGVGFDYRLQMAIADKWIEILGTQDDYSWNMGNIVHTLQNRRYAEDCVAYAESHDQALVGDKTIAFWLMDKDMYDCMSIGANSHVVDRGVALHKMIRLITMALGGEAYLNFMGNEFGHPEWIDFPRDDFTDPSTGKFVPGNGGSLDKCRRRWDLADSEELKYKFMNKFDRAMNHLDKAFGFSNSEHTWVSRKDEGDKVVVAERGELVFVFNFHPEKSYTDYRVGCKAPGDYKIVLSSDEPVFGGYQNASKDNDVTFVAGTMEHDGRPASLQIYAPSRTVVAYAPAKFCDKSADSLPRGIPGLAVKGRGPAYAM</sequence>
<organism evidence="12 13">
    <name type="scientific">Ostreobium quekettii</name>
    <dbReference type="NCBI Taxonomy" id="121088"/>
    <lineage>
        <taxon>Eukaryota</taxon>
        <taxon>Viridiplantae</taxon>
        <taxon>Chlorophyta</taxon>
        <taxon>core chlorophytes</taxon>
        <taxon>Ulvophyceae</taxon>
        <taxon>TCBD clade</taxon>
        <taxon>Bryopsidales</taxon>
        <taxon>Ostreobineae</taxon>
        <taxon>Ostreobiaceae</taxon>
        <taxon>Ostreobium</taxon>
    </lineage>
</organism>
<dbReference type="GO" id="GO:0009501">
    <property type="term" value="C:amyloplast"/>
    <property type="evidence" value="ECO:0007669"/>
    <property type="project" value="UniProtKB-SubCell"/>
</dbReference>
<dbReference type="InterPro" id="IPR014756">
    <property type="entry name" value="Ig_E-set"/>
</dbReference>
<dbReference type="Pfam" id="PF02806">
    <property type="entry name" value="Alpha-amylase_C"/>
    <property type="match status" value="1"/>
</dbReference>
<evidence type="ECO:0000256" key="7">
    <source>
        <dbReference type="ARBA" id="ARBA00023234"/>
    </source>
</evidence>
<comment type="caution">
    <text evidence="12">The sequence shown here is derived from an EMBL/GenBank/DDBJ whole genome shotgun (WGS) entry which is preliminary data.</text>
</comment>
<evidence type="ECO:0000256" key="9">
    <source>
        <dbReference type="PIRSR" id="PIRSR000463-1"/>
    </source>
</evidence>
<evidence type="ECO:0000256" key="8">
    <source>
        <dbReference type="ARBA" id="ARBA00060592"/>
    </source>
</evidence>
<dbReference type="FunFam" id="3.20.20.80:FF:000001">
    <property type="entry name" value="1,4-alpha-glucan branching enzyme"/>
    <property type="match status" value="1"/>
</dbReference>
<evidence type="ECO:0000259" key="11">
    <source>
        <dbReference type="SMART" id="SM00642"/>
    </source>
</evidence>
<dbReference type="SUPFAM" id="SSF51011">
    <property type="entry name" value="Glycosyl hydrolase domain"/>
    <property type="match status" value="1"/>
</dbReference>
<dbReference type="GO" id="GO:0043169">
    <property type="term" value="F:cation binding"/>
    <property type="evidence" value="ECO:0007669"/>
    <property type="project" value="InterPro"/>
</dbReference>
<dbReference type="InterPro" id="IPR004193">
    <property type="entry name" value="Glyco_hydro_13_N"/>
</dbReference>
<feature type="active site" description="Proton donor" evidence="9">
    <location>
        <position position="518"/>
    </location>
</feature>
<keyword evidence="5" id="KW-0328">Glycosyltransferase</keyword>
<dbReference type="GO" id="GO:0003844">
    <property type="term" value="F:1,4-alpha-glucan branching enzyme activity"/>
    <property type="evidence" value="ECO:0007669"/>
    <property type="project" value="UniProtKB-EC"/>
</dbReference>
<dbReference type="SMART" id="SM00642">
    <property type="entry name" value="Aamy"/>
    <property type="match status" value="1"/>
</dbReference>
<dbReference type="SUPFAM" id="SSF81296">
    <property type="entry name" value="E set domains"/>
    <property type="match status" value="1"/>
</dbReference>
<dbReference type="Proteomes" id="UP000708148">
    <property type="component" value="Unassembled WGS sequence"/>
</dbReference>
<keyword evidence="13" id="KW-1185">Reference proteome</keyword>
<feature type="region of interest" description="Disordered" evidence="10">
    <location>
        <begin position="55"/>
        <end position="92"/>
    </location>
</feature>
<dbReference type="GO" id="GO:0005978">
    <property type="term" value="P:glycogen biosynthetic process"/>
    <property type="evidence" value="ECO:0007669"/>
    <property type="project" value="InterPro"/>
</dbReference>
<evidence type="ECO:0000256" key="4">
    <source>
        <dbReference type="ARBA" id="ARBA00012541"/>
    </source>
</evidence>
<dbReference type="InterPro" id="IPR037439">
    <property type="entry name" value="Branching_enzy"/>
</dbReference>
<protein>
    <recommendedName>
        <fullName evidence="4">1,4-alpha-glucan branching enzyme</fullName>
        <ecNumber evidence="4">2.4.1.18</ecNumber>
    </recommendedName>
</protein>
<keyword evidence="7" id="KW-0035">Amyloplast</keyword>
<comment type="catalytic activity">
    <reaction evidence="1">
        <text>Transfers a segment of a (1-&gt;4)-alpha-D-glucan chain to a primary hydroxy group in a similar glucan chain.</text>
        <dbReference type="EC" id="2.4.1.18"/>
    </reaction>
</comment>
<feature type="compositionally biased region" description="Acidic residues" evidence="10">
    <location>
        <begin position="77"/>
        <end position="90"/>
    </location>
</feature>
<feature type="region of interest" description="Disordered" evidence="10">
    <location>
        <begin position="12"/>
        <end position="38"/>
    </location>
</feature>
<evidence type="ECO:0000256" key="3">
    <source>
        <dbReference type="ARBA" id="ARBA00009000"/>
    </source>
</evidence>
<evidence type="ECO:0000256" key="5">
    <source>
        <dbReference type="ARBA" id="ARBA00022676"/>
    </source>
</evidence>
<dbReference type="SUPFAM" id="SSF51445">
    <property type="entry name" value="(Trans)glycosidases"/>
    <property type="match status" value="1"/>
</dbReference>
<evidence type="ECO:0000256" key="6">
    <source>
        <dbReference type="ARBA" id="ARBA00022679"/>
    </source>
</evidence>
<comment type="similarity">
    <text evidence="3">Belongs to the glycosyl hydrolase 13 family. GlgB subfamily.</text>
</comment>
<dbReference type="Gene3D" id="2.60.40.10">
    <property type="entry name" value="Immunoglobulins"/>
    <property type="match status" value="1"/>
</dbReference>
<dbReference type="Gene3D" id="3.20.20.80">
    <property type="entry name" value="Glycosidases"/>
    <property type="match status" value="1"/>
</dbReference>
<comment type="subcellular location">
    <subcellularLocation>
        <location evidence="2">Plastid</location>
        <location evidence="2">Amyloplast</location>
    </subcellularLocation>
</comment>
<keyword evidence="7" id="KW-0934">Plastid</keyword>
<dbReference type="CDD" id="cd11321">
    <property type="entry name" value="AmyAc_bac_euk_BE"/>
    <property type="match status" value="1"/>
</dbReference>
<dbReference type="EMBL" id="CAJHUC010003090">
    <property type="protein sequence ID" value="CAD7705327.1"/>
    <property type="molecule type" value="Genomic_DNA"/>
</dbReference>
<dbReference type="Pfam" id="PF02922">
    <property type="entry name" value="CBM_48"/>
    <property type="match status" value="1"/>
</dbReference>
<feature type="domain" description="Glycosyl hydrolase family 13 catalytic" evidence="11">
    <location>
        <begin position="325"/>
        <end position="681"/>
    </location>
</feature>
<dbReference type="Pfam" id="PF00128">
    <property type="entry name" value="Alpha-amylase"/>
    <property type="match status" value="1"/>
</dbReference>
<dbReference type="PANTHER" id="PTHR43651:SF3">
    <property type="entry name" value="1,4-ALPHA-GLUCAN-BRANCHING ENZYME"/>
    <property type="match status" value="1"/>
</dbReference>
<dbReference type="Gene3D" id="2.60.40.1180">
    <property type="entry name" value="Golgi alpha-mannosidase II"/>
    <property type="match status" value="1"/>
</dbReference>
<feature type="active site" description="Nucleophile" evidence="9">
    <location>
        <position position="463"/>
    </location>
</feature>
<dbReference type="InterPro" id="IPR017853">
    <property type="entry name" value="GH"/>
</dbReference>
<evidence type="ECO:0000256" key="10">
    <source>
        <dbReference type="SAM" id="MobiDB-lite"/>
    </source>
</evidence>
<evidence type="ECO:0000256" key="2">
    <source>
        <dbReference type="ARBA" id="ARBA00004602"/>
    </source>
</evidence>
<dbReference type="FunFam" id="2.60.40.10:FF:000250">
    <property type="entry name" value="1,4-alpha-glucan-branching enzyme, chloroplastic/amyloplastic"/>
    <property type="match status" value="1"/>
</dbReference>